<dbReference type="EMBL" id="SGWV01000011">
    <property type="protein sequence ID" value="RZS52306.1"/>
    <property type="molecule type" value="Genomic_DNA"/>
</dbReference>
<gene>
    <name evidence="11" type="ORF">EV685_3499</name>
</gene>
<evidence type="ECO:0000256" key="2">
    <source>
        <dbReference type="ARBA" id="ARBA00001911"/>
    </source>
</evidence>
<evidence type="ECO:0000256" key="5">
    <source>
        <dbReference type="ARBA" id="ARBA00013189"/>
    </source>
</evidence>
<feature type="domain" description="NAD(P)-binding" evidence="10">
    <location>
        <begin position="4"/>
        <end position="323"/>
    </location>
</feature>
<dbReference type="Gene3D" id="3.90.25.10">
    <property type="entry name" value="UDP-galactose 4-epimerase, domain 1"/>
    <property type="match status" value="1"/>
</dbReference>
<evidence type="ECO:0000256" key="4">
    <source>
        <dbReference type="ARBA" id="ARBA00007637"/>
    </source>
</evidence>
<comment type="cofactor">
    <cofactor evidence="2 9">
        <name>NAD(+)</name>
        <dbReference type="ChEBI" id="CHEBI:57540"/>
    </cofactor>
</comment>
<reference evidence="11 12" key="1">
    <citation type="submission" date="2019-02" db="EMBL/GenBank/DDBJ databases">
        <title>Genomic Encyclopedia of Type Strains, Phase IV (KMG-IV): sequencing the most valuable type-strain genomes for metagenomic binning, comparative biology and taxonomic classification.</title>
        <authorList>
            <person name="Goeker M."/>
        </authorList>
    </citation>
    <scope>NUCLEOTIDE SEQUENCE [LARGE SCALE GENOMIC DNA]</scope>
    <source>
        <strain evidence="11 12">DSM 10617</strain>
    </source>
</reference>
<dbReference type="GO" id="GO:0006012">
    <property type="term" value="P:galactose metabolic process"/>
    <property type="evidence" value="ECO:0007669"/>
    <property type="project" value="UniProtKB-UniPathway"/>
</dbReference>
<proteinExistence type="inferred from homology"/>
<keyword evidence="7 9" id="KW-0520">NAD</keyword>
<keyword evidence="9" id="KW-0119">Carbohydrate metabolism</keyword>
<dbReference type="PANTHER" id="PTHR43725:SF47">
    <property type="entry name" value="UDP-GLUCOSE 4-EPIMERASE"/>
    <property type="match status" value="1"/>
</dbReference>
<dbReference type="SUPFAM" id="SSF51735">
    <property type="entry name" value="NAD(P)-binding Rossmann-fold domains"/>
    <property type="match status" value="1"/>
</dbReference>
<dbReference type="PANTHER" id="PTHR43725">
    <property type="entry name" value="UDP-GLUCOSE 4-EPIMERASE"/>
    <property type="match status" value="1"/>
</dbReference>
<dbReference type="UniPathway" id="UPA00214"/>
<evidence type="ECO:0000256" key="9">
    <source>
        <dbReference type="RuleBase" id="RU366046"/>
    </source>
</evidence>
<evidence type="ECO:0000259" key="10">
    <source>
        <dbReference type="Pfam" id="PF16363"/>
    </source>
</evidence>
<organism evidence="11 12">
    <name type="scientific">Sphaerotilus mobilis</name>
    <dbReference type="NCBI Taxonomy" id="47994"/>
    <lineage>
        <taxon>Bacteria</taxon>
        <taxon>Pseudomonadati</taxon>
        <taxon>Pseudomonadota</taxon>
        <taxon>Betaproteobacteria</taxon>
        <taxon>Burkholderiales</taxon>
        <taxon>Sphaerotilaceae</taxon>
        <taxon>Sphaerotilus</taxon>
    </lineage>
</organism>
<evidence type="ECO:0000256" key="8">
    <source>
        <dbReference type="ARBA" id="ARBA00023235"/>
    </source>
</evidence>
<evidence type="ECO:0000256" key="1">
    <source>
        <dbReference type="ARBA" id="ARBA00000083"/>
    </source>
</evidence>
<comment type="subunit">
    <text evidence="9">Homodimer.</text>
</comment>
<accession>A0A4Q7LD37</accession>
<protein>
    <recommendedName>
        <fullName evidence="6 9">UDP-glucose 4-epimerase</fullName>
        <ecNumber evidence="5 9">5.1.3.2</ecNumber>
    </recommendedName>
</protein>
<dbReference type="RefSeq" id="WP_130483292.1">
    <property type="nucleotide sequence ID" value="NZ_SGWV01000011.1"/>
</dbReference>
<evidence type="ECO:0000256" key="7">
    <source>
        <dbReference type="ARBA" id="ARBA00023027"/>
    </source>
</evidence>
<dbReference type="Pfam" id="PF16363">
    <property type="entry name" value="GDP_Man_Dehyd"/>
    <property type="match status" value="1"/>
</dbReference>
<dbReference type="Gene3D" id="3.40.50.720">
    <property type="entry name" value="NAD(P)-binding Rossmann-like Domain"/>
    <property type="match status" value="1"/>
</dbReference>
<dbReference type="NCBIfam" id="NF007956">
    <property type="entry name" value="PRK10675.1"/>
    <property type="match status" value="1"/>
</dbReference>
<dbReference type="InterPro" id="IPR005886">
    <property type="entry name" value="UDP_G4E"/>
</dbReference>
<dbReference type="InterPro" id="IPR036291">
    <property type="entry name" value="NAD(P)-bd_dom_sf"/>
</dbReference>
<sequence length="337" mass="35989">MNILVTGGAGYIGSITTIALIAAGHRPVILDNLHNASAGVIERIAEVAGTRPAFVHGDIRDRALLDALLVREQIDAVIHFAGLKAVGESVAQPLSYFDNNVHGTLVLLAAMQAAGVRTLVFSSSATVYGDAPELPLREDAPTSATNPYGRSKLMVEQVLADLARSDPAWSLTALRYFNPVGAHPSGRLGEDPQGVPNNLMPYIAQVAVGRREFLSIYGDDYPTPDGTGVRDYIHVMDLADGHLAALDHGHGRPGLHVFNLGTGAGVSVREMLAAFGAACGHALPHRIVARRPGDVAACWADPTRAREVLGWQASRDLRTMCEDSWRWQSNNPRGYAA</sequence>
<dbReference type="AlphaFoldDB" id="A0A4Q7LD37"/>
<dbReference type="GO" id="GO:0003978">
    <property type="term" value="F:UDP-glucose 4-epimerase activity"/>
    <property type="evidence" value="ECO:0007669"/>
    <property type="project" value="UniProtKB-UniRule"/>
</dbReference>
<evidence type="ECO:0000313" key="11">
    <source>
        <dbReference type="EMBL" id="RZS52306.1"/>
    </source>
</evidence>
<evidence type="ECO:0000256" key="3">
    <source>
        <dbReference type="ARBA" id="ARBA00004947"/>
    </source>
</evidence>
<keyword evidence="12" id="KW-1185">Reference proteome</keyword>
<comment type="catalytic activity">
    <reaction evidence="1 9">
        <text>UDP-alpha-D-glucose = UDP-alpha-D-galactose</text>
        <dbReference type="Rhea" id="RHEA:22168"/>
        <dbReference type="ChEBI" id="CHEBI:58885"/>
        <dbReference type="ChEBI" id="CHEBI:66914"/>
        <dbReference type="EC" id="5.1.3.2"/>
    </reaction>
</comment>
<dbReference type="Proteomes" id="UP000293433">
    <property type="component" value="Unassembled WGS sequence"/>
</dbReference>
<evidence type="ECO:0000313" key="12">
    <source>
        <dbReference type="Proteomes" id="UP000293433"/>
    </source>
</evidence>
<dbReference type="GO" id="GO:0005829">
    <property type="term" value="C:cytosol"/>
    <property type="evidence" value="ECO:0007669"/>
    <property type="project" value="TreeGrafter"/>
</dbReference>
<comment type="caution">
    <text evidence="11">The sequence shown here is derived from an EMBL/GenBank/DDBJ whole genome shotgun (WGS) entry which is preliminary data.</text>
</comment>
<dbReference type="EC" id="5.1.3.2" evidence="5 9"/>
<keyword evidence="8 9" id="KW-0413">Isomerase</keyword>
<dbReference type="OrthoDB" id="9803010at2"/>
<evidence type="ECO:0000256" key="6">
    <source>
        <dbReference type="ARBA" id="ARBA00018569"/>
    </source>
</evidence>
<dbReference type="InterPro" id="IPR016040">
    <property type="entry name" value="NAD(P)-bd_dom"/>
</dbReference>
<name>A0A4Q7LD37_9BURK</name>
<comment type="similarity">
    <text evidence="4 9">Belongs to the NAD(P)-dependent epimerase/dehydratase family.</text>
</comment>
<dbReference type="CDD" id="cd05247">
    <property type="entry name" value="UDP_G4E_1_SDR_e"/>
    <property type="match status" value="1"/>
</dbReference>
<comment type="pathway">
    <text evidence="3 9">Carbohydrate metabolism; galactose metabolism.</text>
</comment>
<dbReference type="PRINTS" id="PR01713">
    <property type="entry name" value="NUCEPIMERASE"/>
</dbReference>
<dbReference type="NCBIfam" id="TIGR01179">
    <property type="entry name" value="galE"/>
    <property type="match status" value="1"/>
</dbReference>